<dbReference type="InterPro" id="IPR035093">
    <property type="entry name" value="RelE/ParE_toxin_dom_sf"/>
</dbReference>
<accession>A0A2I2MCR1</accession>
<name>A0A2I2MCR1_9BACT</name>
<organism evidence="1">
    <name type="scientific">Leptospirillum ferriphilum</name>
    <dbReference type="NCBI Taxonomy" id="178606"/>
    <lineage>
        <taxon>Bacteria</taxon>
        <taxon>Pseudomonadati</taxon>
        <taxon>Nitrospirota</taxon>
        <taxon>Nitrospiria</taxon>
        <taxon>Nitrospirales</taxon>
        <taxon>Nitrospiraceae</taxon>
        <taxon>Leptospirillum</taxon>
    </lineage>
</organism>
<reference evidence="1" key="1">
    <citation type="submission" date="2017-12" db="EMBL/GenBank/DDBJ databases">
        <authorList>
            <consortium name="SysMetEx"/>
        </authorList>
    </citation>
    <scope>NUCLEOTIDE SEQUENCE</scope>
    <source>
        <strain evidence="1">Pb_238</strain>
    </source>
</reference>
<evidence type="ECO:0000313" key="1">
    <source>
        <dbReference type="EMBL" id="SOU91412.1"/>
    </source>
</evidence>
<gene>
    <name evidence="1" type="ORF">LFTS_00016</name>
</gene>
<proteinExistence type="predicted"/>
<dbReference type="Gene3D" id="3.30.2310.20">
    <property type="entry name" value="RelE-like"/>
    <property type="match status" value="1"/>
</dbReference>
<dbReference type="SUPFAM" id="SSF143011">
    <property type="entry name" value="RelE-like"/>
    <property type="match status" value="1"/>
</dbReference>
<dbReference type="Pfam" id="PF05015">
    <property type="entry name" value="HigB-like_toxin"/>
    <property type="match status" value="1"/>
</dbReference>
<dbReference type="AlphaFoldDB" id="A0A2I2MCR1"/>
<dbReference type="EMBL" id="LT966316">
    <property type="protein sequence ID" value="SOU91412.1"/>
    <property type="molecule type" value="Genomic_DNA"/>
</dbReference>
<protein>
    <submittedName>
        <fullName evidence="1">Plasmid maintenance system killer protein</fullName>
    </submittedName>
</protein>
<dbReference type="PANTHER" id="PTHR40266:SF2">
    <property type="entry name" value="TOXIN HIGB-1"/>
    <property type="match status" value="1"/>
</dbReference>
<dbReference type="PANTHER" id="PTHR40266">
    <property type="entry name" value="TOXIN HIGB-1"/>
    <property type="match status" value="1"/>
</dbReference>
<sequence length="135" mass="15589">MHKRQKKAVFTGRQAVKTKNTTNSAQLLQIQGKGGVKMRMSTLVCNNGMRYYFLMIRSFADRETTKIFEGRYSSIIPQYLARPAERKLRILHRAGSLEDLRIPPGNRLEPLKGSRAGQWEVDRFVKTVFRPFLST</sequence>
<dbReference type="InterPro" id="IPR007711">
    <property type="entry name" value="HigB-1"/>
</dbReference>